<organism evidence="1 2">
    <name type="scientific">Acinetobacter tianfuensis</name>
    <dbReference type="NCBI Taxonomy" id="2419603"/>
    <lineage>
        <taxon>Bacteria</taxon>
        <taxon>Pseudomonadati</taxon>
        <taxon>Pseudomonadota</taxon>
        <taxon>Gammaproteobacteria</taxon>
        <taxon>Moraxellales</taxon>
        <taxon>Moraxellaceae</taxon>
        <taxon>Acinetobacter</taxon>
    </lineage>
</organism>
<keyword evidence="2" id="KW-1185">Reference proteome</keyword>
<dbReference type="OrthoDB" id="6712367at2"/>
<proteinExistence type="predicted"/>
<evidence type="ECO:0000313" key="2">
    <source>
        <dbReference type="Proteomes" id="UP000282388"/>
    </source>
</evidence>
<comment type="caution">
    <text evidence="1">The sequence shown here is derived from an EMBL/GenBank/DDBJ whole genome shotgun (WGS) entry which is preliminary data.</text>
</comment>
<protein>
    <submittedName>
        <fullName evidence="1">Uncharacterized protein</fullName>
    </submittedName>
</protein>
<accession>A0A3A8EYY2</accession>
<dbReference type="Proteomes" id="UP000282388">
    <property type="component" value="Unassembled WGS sequence"/>
</dbReference>
<dbReference type="AlphaFoldDB" id="A0A3A8EYY2"/>
<evidence type="ECO:0000313" key="1">
    <source>
        <dbReference type="EMBL" id="RKG34081.1"/>
    </source>
</evidence>
<reference evidence="1 2" key="1">
    <citation type="submission" date="2018-09" db="EMBL/GenBank/DDBJ databases">
        <title>The draft genome of Acinetobacter spp. strains.</title>
        <authorList>
            <person name="Qin J."/>
            <person name="Feng Y."/>
            <person name="Zong Z."/>
        </authorList>
    </citation>
    <scope>NUCLEOTIDE SEQUENCE [LARGE SCALE GENOMIC DNA]</scope>
    <source>
        <strain evidence="1 2">WCHAc060012</strain>
    </source>
</reference>
<dbReference type="RefSeq" id="WP_120401285.1">
    <property type="nucleotide sequence ID" value="NZ_RAXV01000002.1"/>
</dbReference>
<gene>
    <name evidence="1" type="ORF">D7V32_02185</name>
</gene>
<name>A0A3A8EYY2_9GAMM</name>
<dbReference type="EMBL" id="RAXV01000002">
    <property type="protein sequence ID" value="RKG34081.1"/>
    <property type="molecule type" value="Genomic_DNA"/>
</dbReference>
<sequence length="132" mass="15270">MAKIIFLFGIFLSISINAETNWKHVNKFLDMPRSHSEFEGIWLQDLTGGEMVLRLNQDGTGMLCMNNGYAMSAYELNYFENIWHTVDPKIKFEVVEKDGDVNLTIEQNKKRIQMRPDPDLYFSSGNCAKLLK</sequence>